<dbReference type="InterPro" id="IPR001283">
    <property type="entry name" value="CRISP-related"/>
</dbReference>
<evidence type="ECO:0000313" key="3">
    <source>
        <dbReference type="EMBL" id="CAI6100051.1"/>
    </source>
</evidence>
<feature type="domain" description="SCP" evidence="2">
    <location>
        <begin position="100"/>
        <end position="226"/>
    </location>
</feature>
<feature type="chain" id="PRO_5041307278" description="SCP domain-containing protein" evidence="1">
    <location>
        <begin position="18"/>
        <end position="226"/>
    </location>
</feature>
<organism evidence="3 4">
    <name type="scientific">Clonostachys chloroleuca</name>
    <dbReference type="NCBI Taxonomy" id="1926264"/>
    <lineage>
        <taxon>Eukaryota</taxon>
        <taxon>Fungi</taxon>
        <taxon>Dikarya</taxon>
        <taxon>Ascomycota</taxon>
        <taxon>Pezizomycotina</taxon>
        <taxon>Sordariomycetes</taxon>
        <taxon>Hypocreomycetidae</taxon>
        <taxon>Hypocreales</taxon>
        <taxon>Bionectriaceae</taxon>
        <taxon>Clonostachys</taxon>
    </lineage>
</organism>
<sequence length="226" mass="23534">MHFSTLAVFLLASSAVAKKSCSQKIHTDYVTFTVTAGCPGIPSSSTPISSASLIQTSPTTSKKSIVSTIPTAIGPIPSVASTTSISVASITPATVAVVAASTNAALEAHKAAHAEVGSPDLVWDADLASDIKLWADHLVSIGKLAHSDGTGQCENLYMQSDSDNPFLNAVNAFNSEKSDYTSGVIDDTNYSHYTQVVWKKTTKLGMAKATGNSGTWVVARYSPHGN</sequence>
<evidence type="ECO:0000313" key="4">
    <source>
        <dbReference type="Proteomes" id="UP001160390"/>
    </source>
</evidence>
<dbReference type="AlphaFoldDB" id="A0AA35QDI5"/>
<feature type="signal peptide" evidence="1">
    <location>
        <begin position="1"/>
        <end position="17"/>
    </location>
</feature>
<name>A0AA35QDI5_9HYPO</name>
<comment type="caution">
    <text evidence="3">The sequence shown here is derived from an EMBL/GenBank/DDBJ whole genome shotgun (WGS) entry which is preliminary data.</text>
</comment>
<dbReference type="EMBL" id="CABFNP030001335">
    <property type="protein sequence ID" value="CAI6100051.1"/>
    <property type="molecule type" value="Genomic_DNA"/>
</dbReference>
<dbReference type="PRINTS" id="PR00837">
    <property type="entry name" value="V5TPXLIKE"/>
</dbReference>
<keyword evidence="4" id="KW-1185">Reference proteome</keyword>
<protein>
    <recommendedName>
        <fullName evidence="2">SCP domain-containing protein</fullName>
    </recommendedName>
</protein>
<dbReference type="PANTHER" id="PTHR10334">
    <property type="entry name" value="CYSTEINE-RICH SECRETORY PROTEIN-RELATED"/>
    <property type="match status" value="1"/>
</dbReference>
<dbReference type="SUPFAM" id="SSF55797">
    <property type="entry name" value="PR-1-like"/>
    <property type="match status" value="1"/>
</dbReference>
<evidence type="ECO:0000256" key="1">
    <source>
        <dbReference type="SAM" id="SignalP"/>
    </source>
</evidence>
<evidence type="ECO:0000259" key="2">
    <source>
        <dbReference type="SMART" id="SM00198"/>
    </source>
</evidence>
<dbReference type="InterPro" id="IPR035940">
    <property type="entry name" value="CAP_sf"/>
</dbReference>
<keyword evidence="1" id="KW-0732">Signal</keyword>
<dbReference type="Proteomes" id="UP001160390">
    <property type="component" value="Unassembled WGS sequence"/>
</dbReference>
<proteinExistence type="predicted"/>
<dbReference type="SMART" id="SM00198">
    <property type="entry name" value="SCP"/>
    <property type="match status" value="1"/>
</dbReference>
<dbReference type="Gene3D" id="3.40.33.10">
    <property type="entry name" value="CAP"/>
    <property type="match status" value="1"/>
</dbReference>
<reference evidence="3" key="1">
    <citation type="submission" date="2023-01" db="EMBL/GenBank/DDBJ databases">
        <authorList>
            <person name="Piombo E."/>
        </authorList>
    </citation>
    <scope>NUCLEOTIDE SEQUENCE</scope>
</reference>
<dbReference type="Pfam" id="PF00188">
    <property type="entry name" value="CAP"/>
    <property type="match status" value="1"/>
</dbReference>
<dbReference type="InterPro" id="IPR014044">
    <property type="entry name" value="CAP_dom"/>
</dbReference>
<accession>A0AA35QDI5</accession>
<gene>
    <name evidence="3" type="ORF">CCHLO57077_00016834</name>
</gene>